<evidence type="ECO:0000313" key="13">
    <source>
        <dbReference type="EMBL" id="GJN29954.1"/>
    </source>
</evidence>
<comment type="subcellular location">
    <subcellularLocation>
        <location evidence="1">Vacuole</location>
    </subcellularLocation>
</comment>
<keyword evidence="9" id="KW-1133">Transmembrane helix</keyword>
<evidence type="ECO:0000256" key="9">
    <source>
        <dbReference type="SAM" id="Phobius"/>
    </source>
</evidence>
<dbReference type="InterPro" id="IPR013148">
    <property type="entry name" value="Glyco_hydro_32_N"/>
</dbReference>
<dbReference type="CDD" id="cd18624">
    <property type="entry name" value="GH32_Fruct1-like"/>
    <property type="match status" value="1"/>
</dbReference>
<dbReference type="AlphaFoldDB" id="A0AAV5F2Q3"/>
<dbReference type="SUPFAM" id="SSF75005">
    <property type="entry name" value="Arabinanase/levansucrase/invertase"/>
    <property type="match status" value="1"/>
</dbReference>
<evidence type="ECO:0000256" key="2">
    <source>
        <dbReference type="ARBA" id="ARBA00009902"/>
    </source>
</evidence>
<dbReference type="InterPro" id="IPR023296">
    <property type="entry name" value="Glyco_hydro_beta-prop_sf"/>
</dbReference>
<evidence type="ECO:0008006" key="15">
    <source>
        <dbReference type="Google" id="ProtNLM"/>
    </source>
</evidence>
<dbReference type="Pfam" id="PF00251">
    <property type="entry name" value="Glyco_hydro_32N"/>
    <property type="match status" value="1"/>
</dbReference>
<feature type="region of interest" description="Disordered" evidence="8">
    <location>
        <begin position="1"/>
        <end position="40"/>
    </location>
</feature>
<dbReference type="Pfam" id="PF08244">
    <property type="entry name" value="Glyco_hydro_32C"/>
    <property type="match status" value="1"/>
</dbReference>
<feature type="compositionally biased region" description="Low complexity" evidence="8">
    <location>
        <begin position="9"/>
        <end position="29"/>
    </location>
</feature>
<evidence type="ECO:0000259" key="12">
    <source>
        <dbReference type="Pfam" id="PF11837"/>
    </source>
</evidence>
<dbReference type="EMBL" id="BQKI01000081">
    <property type="protein sequence ID" value="GJN29954.1"/>
    <property type="molecule type" value="Genomic_DNA"/>
</dbReference>
<dbReference type="GO" id="GO:0005975">
    <property type="term" value="P:carbohydrate metabolic process"/>
    <property type="evidence" value="ECO:0007669"/>
    <property type="project" value="InterPro"/>
</dbReference>
<evidence type="ECO:0000256" key="7">
    <source>
        <dbReference type="RuleBase" id="RU362110"/>
    </source>
</evidence>
<dbReference type="InterPro" id="IPR013320">
    <property type="entry name" value="ConA-like_dom_sf"/>
</dbReference>
<dbReference type="InterPro" id="IPR013189">
    <property type="entry name" value="Glyco_hydro_32_C"/>
</dbReference>
<dbReference type="PANTHER" id="PTHR31953">
    <property type="entry name" value="BETA-FRUCTOFURANOSIDASE, INSOLUBLE ISOENZYME CWINV1-RELATED"/>
    <property type="match status" value="1"/>
</dbReference>
<protein>
    <recommendedName>
        <fullName evidence="15">Beta-fructofuranosidase</fullName>
    </recommendedName>
</protein>
<dbReference type="SUPFAM" id="SSF49899">
    <property type="entry name" value="Concanavalin A-like lectins/glucanases"/>
    <property type="match status" value="1"/>
</dbReference>
<keyword evidence="14" id="KW-1185">Reference proteome</keyword>
<keyword evidence="6 7" id="KW-0326">Glycosidase</keyword>
<keyword evidence="9" id="KW-0812">Transmembrane</keyword>
<comment type="caution">
    <text evidence="13">The sequence shown here is derived from an EMBL/GenBank/DDBJ whole genome shotgun (WGS) entry which is preliminary data.</text>
</comment>
<feature type="domain" description="Beta-fructofuranosidase N-terminal" evidence="12">
    <location>
        <begin position="23"/>
        <end position="122"/>
    </location>
</feature>
<feature type="domain" description="Glycosyl hydrolase family 32 C-terminal" evidence="11">
    <location>
        <begin position="506"/>
        <end position="715"/>
    </location>
</feature>
<evidence type="ECO:0000256" key="5">
    <source>
        <dbReference type="ARBA" id="ARBA00023180"/>
    </source>
</evidence>
<gene>
    <name evidence="13" type="primary">gb18222</name>
    <name evidence="13" type="ORF">PR202_gb18222</name>
</gene>
<dbReference type="Gene3D" id="2.60.120.560">
    <property type="entry name" value="Exo-inulinase, domain 1"/>
    <property type="match status" value="1"/>
</dbReference>
<dbReference type="InterPro" id="IPR001362">
    <property type="entry name" value="Glyco_hydro_32"/>
</dbReference>
<dbReference type="GO" id="GO:0004564">
    <property type="term" value="F:beta-fructofuranosidase activity"/>
    <property type="evidence" value="ECO:0007669"/>
    <property type="project" value="InterPro"/>
</dbReference>
<evidence type="ECO:0000256" key="4">
    <source>
        <dbReference type="ARBA" id="ARBA00022801"/>
    </source>
</evidence>
<accession>A0AAV5F2Q3</accession>
<dbReference type="GO" id="GO:0005773">
    <property type="term" value="C:vacuole"/>
    <property type="evidence" value="ECO:0007669"/>
    <property type="project" value="UniProtKB-SubCell"/>
</dbReference>
<keyword evidence="5" id="KW-0325">Glycoprotein</keyword>
<keyword evidence="9" id="KW-0472">Membrane</keyword>
<evidence type="ECO:0000259" key="10">
    <source>
        <dbReference type="Pfam" id="PF00251"/>
    </source>
</evidence>
<proteinExistence type="inferred from homology"/>
<dbReference type="Pfam" id="PF11837">
    <property type="entry name" value="INV_N"/>
    <property type="match status" value="1"/>
</dbReference>
<feature type="domain" description="Glycosyl hydrolase family 32 N-terminal" evidence="10">
    <location>
        <begin position="176"/>
        <end position="503"/>
    </location>
</feature>
<dbReference type="Proteomes" id="UP001054889">
    <property type="component" value="Unassembled WGS sequence"/>
</dbReference>
<name>A0AAV5F2Q3_ELECO</name>
<dbReference type="SMART" id="SM00640">
    <property type="entry name" value="Glyco_32"/>
    <property type="match status" value="1"/>
</dbReference>
<evidence type="ECO:0000259" key="11">
    <source>
        <dbReference type="Pfam" id="PF08244"/>
    </source>
</evidence>
<reference evidence="13" key="2">
    <citation type="submission" date="2021-12" db="EMBL/GenBank/DDBJ databases">
        <title>Resequencing data analysis of finger millet.</title>
        <authorList>
            <person name="Hatakeyama M."/>
            <person name="Aluri S."/>
            <person name="Balachadran M.T."/>
            <person name="Sivarajan S.R."/>
            <person name="Poveda L."/>
            <person name="Shimizu-Inatsugi R."/>
            <person name="Schlapbach R."/>
            <person name="Sreeman S.M."/>
            <person name="Shimizu K.K."/>
        </authorList>
    </citation>
    <scope>NUCLEOTIDE SEQUENCE</scope>
</reference>
<evidence type="ECO:0000256" key="1">
    <source>
        <dbReference type="ARBA" id="ARBA00004116"/>
    </source>
</evidence>
<evidence type="ECO:0000256" key="8">
    <source>
        <dbReference type="SAM" id="MobiDB-lite"/>
    </source>
</evidence>
<keyword evidence="3" id="KW-0926">Vacuole</keyword>
<evidence type="ECO:0000256" key="6">
    <source>
        <dbReference type="ARBA" id="ARBA00023295"/>
    </source>
</evidence>
<sequence>MDSGAIAGSSSSRSPPLPYSSSSYAPLPYNNDGDEATSSGRSSSARWRVLVAAGVVVVLLVVATGFAGVRMEREAAAAGMSVMERGRARKAAGVSEKTSGVRLGTADAGADHDGFPWSNAMLQWQRTGFHFQPHKNWMNGTIIYFKKKTKLLFSWDPTSMLLTWIDDEPNGGAYAGPVYYKGWYHLFYQYNPEGAVWGNIAWGHAVSRDLLRWHHLPLAMVPDQWYDINGVWTGSATVLLPNNDGGDNIVILYTGSTNESMQVQCLAVPSDPDNDPLLIKWRKYEGNPVMYPPAGVDPKDFRDPTTAWFDPSDRTWRLVIGSKDDTDHAGIAMVYKTRDFVNYDLVTTMLHRVAGTGMWECVDLYPVSATGGIDMSDAISSISNDHNEKKKKKKNVVVLKASMDDDRHDYYAVGHYDAAANTWTPVDPDKDVGIIGGLRYDWGKLYASKTFYDPAKRRRVLWGWVGETDSQRADKAKGWASLQSIPRTVVLDGKSENQLTQWPVEEVETLRVNSTDLSGITVDPGSVIPLVLNHRATQLDIIAEFHLTYNSSASAAMIINDDDDDDYSCSAVINRGALGPFGLLVLADKQRHERTAVYFYVVVSKNNNNKNKKVHFCHDESRSSRADDILKQVVGASVAVFDHHEEEEEEQEATNDDHRRRHHLTLSLRVIVDHSIVESFAQGGRAVVTSRVYPTEAIYAAAGLFLFNNATAATVTAKTLIVHHMMMDSSASYQHQDQGFFQD</sequence>
<feature type="transmembrane region" description="Helical" evidence="9">
    <location>
        <begin position="49"/>
        <end position="69"/>
    </location>
</feature>
<evidence type="ECO:0000313" key="14">
    <source>
        <dbReference type="Proteomes" id="UP001054889"/>
    </source>
</evidence>
<keyword evidence="4 7" id="KW-0378">Hydrolase</keyword>
<comment type="similarity">
    <text evidence="2 7">Belongs to the glycosyl hydrolase 32 family.</text>
</comment>
<organism evidence="13 14">
    <name type="scientific">Eleusine coracana subsp. coracana</name>
    <dbReference type="NCBI Taxonomy" id="191504"/>
    <lineage>
        <taxon>Eukaryota</taxon>
        <taxon>Viridiplantae</taxon>
        <taxon>Streptophyta</taxon>
        <taxon>Embryophyta</taxon>
        <taxon>Tracheophyta</taxon>
        <taxon>Spermatophyta</taxon>
        <taxon>Magnoliopsida</taxon>
        <taxon>Liliopsida</taxon>
        <taxon>Poales</taxon>
        <taxon>Poaceae</taxon>
        <taxon>PACMAD clade</taxon>
        <taxon>Chloridoideae</taxon>
        <taxon>Cynodonteae</taxon>
        <taxon>Eleusininae</taxon>
        <taxon>Eleusine</taxon>
    </lineage>
</organism>
<dbReference type="Gene3D" id="2.115.10.20">
    <property type="entry name" value="Glycosyl hydrolase domain, family 43"/>
    <property type="match status" value="1"/>
</dbReference>
<dbReference type="InterPro" id="IPR050551">
    <property type="entry name" value="Fructan_Metab_Enzymes"/>
</dbReference>
<reference evidence="13" key="1">
    <citation type="journal article" date="2018" name="DNA Res.">
        <title>Multiple hybrid de novo genome assembly of finger millet, an orphan allotetraploid crop.</title>
        <authorList>
            <person name="Hatakeyama M."/>
            <person name="Aluri S."/>
            <person name="Balachadran M.T."/>
            <person name="Sivarajan S.R."/>
            <person name="Patrignani A."/>
            <person name="Gruter S."/>
            <person name="Poveda L."/>
            <person name="Shimizu-Inatsugi R."/>
            <person name="Baeten J."/>
            <person name="Francoijs K.J."/>
            <person name="Nataraja K.N."/>
            <person name="Reddy Y.A.N."/>
            <person name="Phadnis S."/>
            <person name="Ravikumar R.L."/>
            <person name="Schlapbach R."/>
            <person name="Sreeman S.M."/>
            <person name="Shimizu K.K."/>
        </authorList>
    </citation>
    <scope>NUCLEOTIDE SEQUENCE</scope>
</reference>
<dbReference type="InterPro" id="IPR021792">
    <property type="entry name" value="Beta-fructofuranosidase_N"/>
</dbReference>
<evidence type="ECO:0000256" key="3">
    <source>
        <dbReference type="ARBA" id="ARBA00022554"/>
    </source>
</evidence>